<dbReference type="Proteomes" id="UP000640333">
    <property type="component" value="Unassembled WGS sequence"/>
</dbReference>
<name>A0A8J7K933_9GAMM</name>
<dbReference type="RefSeq" id="WP_193951747.1">
    <property type="nucleotide sequence ID" value="NZ_JADEYS010000002.1"/>
</dbReference>
<accession>A0A8J7K933</accession>
<keyword evidence="2 4" id="KW-0378">Hydrolase</keyword>
<evidence type="ECO:0000256" key="1">
    <source>
        <dbReference type="ARBA" id="ARBA00008645"/>
    </source>
</evidence>
<keyword evidence="5" id="KW-1185">Reference proteome</keyword>
<proteinExistence type="inferred from homology"/>
<evidence type="ECO:0000256" key="2">
    <source>
        <dbReference type="ARBA" id="ARBA00022801"/>
    </source>
</evidence>
<dbReference type="Pfam" id="PF00561">
    <property type="entry name" value="Abhydrolase_1"/>
    <property type="match status" value="1"/>
</dbReference>
<dbReference type="GO" id="GO:0016787">
    <property type="term" value="F:hydrolase activity"/>
    <property type="evidence" value="ECO:0007669"/>
    <property type="project" value="UniProtKB-KW"/>
</dbReference>
<dbReference type="AlphaFoldDB" id="A0A8J7K933"/>
<dbReference type="PRINTS" id="PR00111">
    <property type="entry name" value="ABHYDROLASE"/>
</dbReference>
<organism evidence="4 5">
    <name type="scientific">Pontibacterium sinense</name>
    <dbReference type="NCBI Taxonomy" id="2781979"/>
    <lineage>
        <taxon>Bacteria</taxon>
        <taxon>Pseudomonadati</taxon>
        <taxon>Pseudomonadota</taxon>
        <taxon>Gammaproteobacteria</taxon>
        <taxon>Oceanospirillales</taxon>
        <taxon>Oceanospirillaceae</taxon>
        <taxon>Pontibacterium</taxon>
    </lineage>
</organism>
<dbReference type="EMBL" id="JADEYS010000002">
    <property type="protein sequence ID" value="MBE9396196.1"/>
    <property type="molecule type" value="Genomic_DNA"/>
</dbReference>
<gene>
    <name evidence="4" type="ORF">IOQ59_02850</name>
</gene>
<dbReference type="Gene3D" id="3.40.50.1820">
    <property type="entry name" value="alpha/beta hydrolase"/>
    <property type="match status" value="1"/>
</dbReference>
<sequence>MSYSEELRFEVNGHVIAALASGDPDAPVVLALHGWLDNAATYNRMGPLLEGVRFIALDLMGHGFSDHRPASMPYYIWDNVADVIAIADELGLDKLNLIGHSMGASIASLLAGAFPERVEKLCLIEGVAPLVYEADKLPELMAEALNKRSKMRNRRLKPYASLDEAVTARVNGRFPVSEQASRWLVSRGAVRGEDGVYWRNDPSLVLPSILRMTEDQVQAFLRSISADVDLVLGEAGLDLDRLDERVACIKSLKTHRFPGNHHLHLEPEAAQLIADLVNSWCVDK</sequence>
<dbReference type="SUPFAM" id="SSF53474">
    <property type="entry name" value="alpha/beta-Hydrolases"/>
    <property type="match status" value="1"/>
</dbReference>
<reference evidence="4" key="1">
    <citation type="submission" date="2020-10" db="EMBL/GenBank/DDBJ databases">
        <title>Bacterium isolated from coastal waters sediment.</title>
        <authorList>
            <person name="Chen R.-J."/>
            <person name="Lu D.-C."/>
            <person name="Zhu K.-L."/>
            <person name="Du Z.-J."/>
        </authorList>
    </citation>
    <scope>NUCLEOTIDE SEQUENCE</scope>
    <source>
        <strain evidence="4">N1Y112</strain>
    </source>
</reference>
<dbReference type="InterPro" id="IPR050266">
    <property type="entry name" value="AB_hydrolase_sf"/>
</dbReference>
<dbReference type="GO" id="GO:0016020">
    <property type="term" value="C:membrane"/>
    <property type="evidence" value="ECO:0007669"/>
    <property type="project" value="TreeGrafter"/>
</dbReference>
<dbReference type="PANTHER" id="PTHR43798:SF14">
    <property type="entry name" value="SERINE HYDROLASE-LIKE PROTEIN DDB_G0286239"/>
    <property type="match status" value="1"/>
</dbReference>
<evidence type="ECO:0000313" key="5">
    <source>
        <dbReference type="Proteomes" id="UP000640333"/>
    </source>
</evidence>
<dbReference type="PANTHER" id="PTHR43798">
    <property type="entry name" value="MONOACYLGLYCEROL LIPASE"/>
    <property type="match status" value="1"/>
</dbReference>
<dbReference type="InterPro" id="IPR029058">
    <property type="entry name" value="AB_hydrolase_fold"/>
</dbReference>
<protein>
    <submittedName>
        <fullName evidence="4">Alpha/beta fold hydrolase</fullName>
    </submittedName>
</protein>
<dbReference type="InterPro" id="IPR000073">
    <property type="entry name" value="AB_hydrolase_1"/>
</dbReference>
<comment type="similarity">
    <text evidence="1">Belongs to the AB hydrolase superfamily.</text>
</comment>
<evidence type="ECO:0000313" key="4">
    <source>
        <dbReference type="EMBL" id="MBE9396196.1"/>
    </source>
</evidence>
<comment type="caution">
    <text evidence="4">The sequence shown here is derived from an EMBL/GenBank/DDBJ whole genome shotgun (WGS) entry which is preliminary data.</text>
</comment>
<feature type="domain" description="AB hydrolase-1" evidence="3">
    <location>
        <begin position="27"/>
        <end position="142"/>
    </location>
</feature>
<evidence type="ECO:0000259" key="3">
    <source>
        <dbReference type="Pfam" id="PF00561"/>
    </source>
</evidence>